<feature type="transmembrane region" description="Helical" evidence="7">
    <location>
        <begin position="69"/>
        <end position="88"/>
    </location>
</feature>
<dbReference type="GO" id="GO:0008381">
    <property type="term" value="F:mechanosensitive monoatomic ion channel activity"/>
    <property type="evidence" value="ECO:0007669"/>
    <property type="project" value="UniProtKB-ARBA"/>
</dbReference>
<feature type="transmembrane region" description="Helical" evidence="7">
    <location>
        <begin position="437"/>
        <end position="458"/>
    </location>
</feature>
<feature type="transmembrane region" description="Helical" evidence="7">
    <location>
        <begin position="350"/>
        <end position="372"/>
    </location>
</feature>
<dbReference type="Gene3D" id="2.30.30.60">
    <property type="match status" value="1"/>
</dbReference>
<evidence type="ECO:0000313" key="9">
    <source>
        <dbReference type="EMBL" id="MBB3955637.1"/>
    </source>
</evidence>
<dbReference type="EMBL" id="JACIDX010000009">
    <property type="protein sequence ID" value="MBB3955637.1"/>
    <property type="molecule type" value="Genomic_DNA"/>
</dbReference>
<keyword evidence="5 7" id="KW-1133">Transmembrane helix</keyword>
<feature type="transmembrane region" description="Helical" evidence="7">
    <location>
        <begin position="470"/>
        <end position="500"/>
    </location>
</feature>
<comment type="caution">
    <text evidence="9">The sequence shown here is derived from an EMBL/GenBank/DDBJ whole genome shotgun (WGS) entry which is preliminary data.</text>
</comment>
<keyword evidence="6 7" id="KW-0472">Membrane</keyword>
<dbReference type="PANTHER" id="PTHR30347:SF9">
    <property type="entry name" value="MINICONDUCTANCE MECHANOSENSITIVE CHANNEL MSCM"/>
    <property type="match status" value="1"/>
</dbReference>
<reference evidence="9 10" key="1">
    <citation type="submission" date="2020-08" db="EMBL/GenBank/DDBJ databases">
        <title>Genomic Encyclopedia of Type Strains, Phase IV (KMG-IV): sequencing the most valuable type-strain genomes for metagenomic binning, comparative biology and taxonomic classification.</title>
        <authorList>
            <person name="Goeker M."/>
        </authorList>
    </citation>
    <scope>NUCLEOTIDE SEQUENCE [LARGE SCALE GENOMIC DNA]</scope>
    <source>
        <strain evidence="9 10">DSM 27057</strain>
    </source>
</reference>
<feature type="transmembrane region" description="Helical" evidence="7">
    <location>
        <begin position="264"/>
        <end position="289"/>
    </location>
</feature>
<evidence type="ECO:0000256" key="5">
    <source>
        <dbReference type="ARBA" id="ARBA00022989"/>
    </source>
</evidence>
<evidence type="ECO:0000256" key="3">
    <source>
        <dbReference type="ARBA" id="ARBA00022475"/>
    </source>
</evidence>
<dbReference type="InterPro" id="IPR006685">
    <property type="entry name" value="MscS_channel_2nd"/>
</dbReference>
<dbReference type="GO" id="GO:0005886">
    <property type="term" value="C:plasma membrane"/>
    <property type="evidence" value="ECO:0007669"/>
    <property type="project" value="UniProtKB-SubCell"/>
</dbReference>
<organism evidence="9 10">
    <name type="scientific">Novosphingobium sediminicola</name>
    <dbReference type="NCBI Taxonomy" id="563162"/>
    <lineage>
        <taxon>Bacteria</taxon>
        <taxon>Pseudomonadati</taxon>
        <taxon>Pseudomonadota</taxon>
        <taxon>Alphaproteobacteria</taxon>
        <taxon>Sphingomonadales</taxon>
        <taxon>Sphingomonadaceae</taxon>
        <taxon>Novosphingobium</taxon>
    </lineage>
</organism>
<name>A0A7W6CGX6_9SPHN</name>
<feature type="transmembrane region" description="Helical" evidence="7">
    <location>
        <begin position="150"/>
        <end position="171"/>
    </location>
</feature>
<evidence type="ECO:0000256" key="4">
    <source>
        <dbReference type="ARBA" id="ARBA00022692"/>
    </source>
</evidence>
<protein>
    <submittedName>
        <fullName evidence="9">Small-conductance mechanosensitive channel</fullName>
    </submittedName>
</protein>
<evidence type="ECO:0000256" key="1">
    <source>
        <dbReference type="ARBA" id="ARBA00004651"/>
    </source>
</evidence>
<dbReference type="InterPro" id="IPR052702">
    <property type="entry name" value="MscS-like_channel"/>
</dbReference>
<keyword evidence="10" id="KW-1185">Reference proteome</keyword>
<dbReference type="InterPro" id="IPR011066">
    <property type="entry name" value="MscS_channel_C_sf"/>
</dbReference>
<feature type="transmembrane region" description="Helical" evidence="7">
    <location>
        <begin position="192"/>
        <end position="209"/>
    </location>
</feature>
<dbReference type="SUPFAM" id="SSF82861">
    <property type="entry name" value="Mechanosensitive channel protein MscS (YggB), transmembrane region"/>
    <property type="match status" value="1"/>
</dbReference>
<dbReference type="InterPro" id="IPR010920">
    <property type="entry name" value="LSM_dom_sf"/>
</dbReference>
<dbReference type="AlphaFoldDB" id="A0A7W6CGX6"/>
<gene>
    <name evidence="9" type="ORF">GGR38_002593</name>
</gene>
<keyword evidence="3" id="KW-1003">Cell membrane</keyword>
<keyword evidence="4 7" id="KW-0812">Transmembrane</keyword>
<dbReference type="InterPro" id="IPR011014">
    <property type="entry name" value="MscS_channel_TM-2"/>
</dbReference>
<dbReference type="InterPro" id="IPR023408">
    <property type="entry name" value="MscS_beta-dom_sf"/>
</dbReference>
<evidence type="ECO:0000256" key="2">
    <source>
        <dbReference type="ARBA" id="ARBA00008017"/>
    </source>
</evidence>
<dbReference type="PANTHER" id="PTHR30347">
    <property type="entry name" value="POTASSIUM CHANNEL RELATED"/>
    <property type="match status" value="1"/>
</dbReference>
<feature type="transmembrane region" description="Helical" evidence="7">
    <location>
        <begin position="404"/>
        <end position="425"/>
    </location>
</feature>
<dbReference type="Pfam" id="PF00924">
    <property type="entry name" value="MS_channel_2nd"/>
    <property type="match status" value="1"/>
</dbReference>
<evidence type="ECO:0000256" key="6">
    <source>
        <dbReference type="ARBA" id="ARBA00023136"/>
    </source>
</evidence>
<evidence type="ECO:0000259" key="8">
    <source>
        <dbReference type="Pfam" id="PF00924"/>
    </source>
</evidence>
<feature type="transmembrane region" description="Helical" evidence="7">
    <location>
        <begin position="109"/>
        <end position="130"/>
    </location>
</feature>
<dbReference type="RefSeq" id="WP_183626110.1">
    <property type="nucleotide sequence ID" value="NZ_JACIDX010000009.1"/>
</dbReference>
<accession>A0A7W6CGX6</accession>
<comment type="similarity">
    <text evidence="2">Belongs to the MscS (TC 1.A.23) family.</text>
</comment>
<feature type="transmembrane region" description="Helical" evidence="7">
    <location>
        <begin position="301"/>
        <end position="325"/>
    </location>
</feature>
<dbReference type="SUPFAM" id="SSF50182">
    <property type="entry name" value="Sm-like ribonucleoproteins"/>
    <property type="match status" value="1"/>
</dbReference>
<dbReference type="Gene3D" id="1.10.287.1260">
    <property type="match status" value="1"/>
</dbReference>
<feature type="transmembrane region" description="Helical" evidence="7">
    <location>
        <begin position="221"/>
        <end position="243"/>
    </location>
</feature>
<dbReference type="Proteomes" id="UP000548867">
    <property type="component" value="Unassembled WGS sequence"/>
</dbReference>
<feature type="domain" description="Mechanosensitive ion channel MscS" evidence="8">
    <location>
        <begin position="488"/>
        <end position="551"/>
    </location>
</feature>
<dbReference type="SUPFAM" id="SSF82689">
    <property type="entry name" value="Mechanosensitive channel protein MscS (YggB), C-terminal domain"/>
    <property type="match status" value="1"/>
</dbReference>
<proteinExistence type="inferred from homology"/>
<evidence type="ECO:0000313" key="10">
    <source>
        <dbReference type="Proteomes" id="UP000548867"/>
    </source>
</evidence>
<evidence type="ECO:0000256" key="7">
    <source>
        <dbReference type="SAM" id="Phobius"/>
    </source>
</evidence>
<comment type="subcellular location">
    <subcellularLocation>
        <location evidence="1">Cell membrane</location>
        <topology evidence="1">Multi-pass membrane protein</topology>
    </subcellularLocation>
</comment>
<sequence>MSFSSSILRAIIAAAAGLASGGFIDARLPAAIYASGNDHLPILPALQRDLGTALTLIERQLAEPFKNAFGLPILLITAGVGLLIVWPFRLGLLHRFGLWLQRLPLASRVAIGLKAVGTVFITTLLVFLAVQTVFWGLDLTVRLLPATEPVADALSMGLGIAGLGLGLGRALDSPDAPEMRPLRLCAELDGCIGKYALAAGIMLGVTNVIDQASHVIHANNTSWTIAQGLIALIETILVARFLAVVGRAREQEAETGTANRKSAAAPAIFGATVFLWLALGAGVAAFVSGHVQFSMLILQELLWAGLVLTIAWLIAGFIDAALVQWSDAGGSTQRIAGAAAGIHRARLRQIALLTSAVLTVLVWLFALGLVAAPLHGDNAVVIEQIRPMPLLNSLRSLDLSPRSVGLALCVLVVGIALTRMFRGWLENRFLPSTSLDIGVRTSLATGLTYIGTLIALLGATNMLGLQLEKITLIASALSVGIGFGLQSIIQNFVSGVILLIERPVKPGDWVSVSGAEGTIRKIRVRATELAMADGGIAIVPNSSFISSNVANRDDTLMANRLDLTLTVSGGVTVAAARDMVLEMLKGFAPLRDEPAPRIYLKTLGDAEWVFDIKAYAKSGMGVAQTRSDLLFWLAGQGEGREIRIRSN</sequence>